<feature type="compositionally biased region" description="Polar residues" evidence="1">
    <location>
        <begin position="310"/>
        <end position="331"/>
    </location>
</feature>
<feature type="region of interest" description="Disordered" evidence="1">
    <location>
        <begin position="112"/>
        <end position="163"/>
    </location>
</feature>
<accession>A0A9P1H4M9</accession>
<evidence type="ECO:0000256" key="1">
    <source>
        <dbReference type="SAM" id="MobiDB-lite"/>
    </source>
</evidence>
<comment type="caution">
    <text evidence="2">The sequence shown here is derived from an EMBL/GenBank/DDBJ whole genome shotgun (WGS) entry which is preliminary data.</text>
</comment>
<feature type="compositionally biased region" description="Acidic residues" evidence="1">
    <location>
        <begin position="77"/>
        <end position="91"/>
    </location>
</feature>
<organism evidence="2 3">
    <name type="scientific">Parascedosporium putredinis</name>
    <dbReference type="NCBI Taxonomy" id="1442378"/>
    <lineage>
        <taxon>Eukaryota</taxon>
        <taxon>Fungi</taxon>
        <taxon>Dikarya</taxon>
        <taxon>Ascomycota</taxon>
        <taxon>Pezizomycotina</taxon>
        <taxon>Sordariomycetes</taxon>
        <taxon>Hypocreomycetidae</taxon>
        <taxon>Microascales</taxon>
        <taxon>Microascaceae</taxon>
        <taxon>Parascedosporium</taxon>
    </lineage>
</organism>
<dbReference type="EMBL" id="CALLCH030000012">
    <property type="protein sequence ID" value="CAI4215234.1"/>
    <property type="molecule type" value="Genomic_DNA"/>
</dbReference>
<name>A0A9P1H4M9_9PEZI</name>
<proteinExistence type="predicted"/>
<dbReference type="Proteomes" id="UP000838763">
    <property type="component" value="Unassembled WGS sequence"/>
</dbReference>
<feature type="compositionally biased region" description="Polar residues" evidence="1">
    <location>
        <begin position="1"/>
        <end position="12"/>
    </location>
</feature>
<reference evidence="2" key="1">
    <citation type="submission" date="2022-11" db="EMBL/GenBank/DDBJ databases">
        <authorList>
            <person name="Scott C."/>
            <person name="Bruce N."/>
        </authorList>
    </citation>
    <scope>NUCLEOTIDE SEQUENCE</scope>
</reference>
<protein>
    <submittedName>
        <fullName evidence="2">Uncharacterized protein</fullName>
    </submittedName>
</protein>
<feature type="compositionally biased region" description="Polar residues" evidence="1">
    <location>
        <begin position="215"/>
        <end position="231"/>
    </location>
</feature>
<feature type="region of interest" description="Disordered" evidence="1">
    <location>
        <begin position="1"/>
        <end position="94"/>
    </location>
</feature>
<feature type="region of interest" description="Disordered" evidence="1">
    <location>
        <begin position="203"/>
        <end position="239"/>
    </location>
</feature>
<sequence>MAKSSSAPTNEMRQGAGAVGLAISKTRSRRDDQTAPASNQRRPDGKPKLSINTSTIANNVSGSNQTIRPVPATQRGEEEESPMTEFEEDGGDISPKQIWHCYVNSRVHSIKPVSPSKTLTPASVYASEGGPWNRTPTQTPPVPSNSLVPKPLSTRQPSRNYRAGPDLGPWAPPAPVLPTAYSPVLNPFLDTNDVSPVRRAGNSTYDLTGRIPAPQGQNLFRPSRIGQTTAPSPTPMPGLRRGATSSNPQLMATPIVAPASRAFVQPYSASSITPTTNRYSYIGDPSSPQQTSGAARSTLLEKRLGPDRPSQLSNLTVTPVTSRPSVQSDMSQPGPWRRMMRDAEGGASGATCQARQLGGPSLHPSVGEMPYT</sequence>
<dbReference type="AlphaFoldDB" id="A0A9P1H4M9"/>
<dbReference type="OrthoDB" id="3946741at2759"/>
<evidence type="ECO:0000313" key="3">
    <source>
        <dbReference type="Proteomes" id="UP000838763"/>
    </source>
</evidence>
<feature type="compositionally biased region" description="Polar residues" evidence="1">
    <location>
        <begin position="286"/>
        <end position="295"/>
    </location>
</feature>
<feature type="region of interest" description="Disordered" evidence="1">
    <location>
        <begin position="274"/>
        <end position="372"/>
    </location>
</feature>
<evidence type="ECO:0000313" key="2">
    <source>
        <dbReference type="EMBL" id="CAI4215234.1"/>
    </source>
</evidence>
<gene>
    <name evidence="2" type="ORF">PPNO1_LOCUS4950</name>
</gene>
<feature type="compositionally biased region" description="Polar residues" evidence="1">
    <location>
        <begin position="50"/>
        <end position="67"/>
    </location>
</feature>
<keyword evidence="3" id="KW-1185">Reference proteome</keyword>